<reference evidence="2" key="1">
    <citation type="journal article" date="2015" name="Nat. Genet.">
        <title>The genome and transcriptome of the zoonotic hookworm Ancylostoma ceylanicum identify infection-specific gene families.</title>
        <authorList>
            <person name="Schwarz E.M."/>
            <person name="Hu Y."/>
            <person name="Antoshechkin I."/>
            <person name="Miller M.M."/>
            <person name="Sternberg P.W."/>
            <person name="Aroian R.V."/>
        </authorList>
    </citation>
    <scope>NUCLEOTIDE SEQUENCE</scope>
    <source>
        <strain evidence="2">HY135</strain>
    </source>
</reference>
<dbReference type="Proteomes" id="UP000024635">
    <property type="component" value="Unassembled WGS sequence"/>
</dbReference>
<comment type="caution">
    <text evidence="1">The sequence shown here is derived from an EMBL/GenBank/DDBJ whole genome shotgun (WGS) entry which is preliminary data.</text>
</comment>
<sequence>MSDLVFCYRILRGEIRLRASKYWIFRPSGPRSCAFNLHYPRINRKYSLQLFNSLFYRTARLFQQLPRDVFHSSSTAAFKSRLRKVDLSQSQNSNG</sequence>
<keyword evidence="2" id="KW-1185">Reference proteome</keyword>
<accession>A0A016WQJ6</accession>
<dbReference type="EMBL" id="JARK01000146">
    <property type="protein sequence ID" value="EYC42044.1"/>
    <property type="molecule type" value="Genomic_DNA"/>
</dbReference>
<name>A0A016WQJ6_9BILA</name>
<evidence type="ECO:0000313" key="2">
    <source>
        <dbReference type="Proteomes" id="UP000024635"/>
    </source>
</evidence>
<organism evidence="1 2">
    <name type="scientific">Ancylostoma ceylanicum</name>
    <dbReference type="NCBI Taxonomy" id="53326"/>
    <lineage>
        <taxon>Eukaryota</taxon>
        <taxon>Metazoa</taxon>
        <taxon>Ecdysozoa</taxon>
        <taxon>Nematoda</taxon>
        <taxon>Chromadorea</taxon>
        <taxon>Rhabditida</taxon>
        <taxon>Rhabditina</taxon>
        <taxon>Rhabditomorpha</taxon>
        <taxon>Strongyloidea</taxon>
        <taxon>Ancylostomatidae</taxon>
        <taxon>Ancylostomatinae</taxon>
        <taxon>Ancylostoma</taxon>
    </lineage>
</organism>
<evidence type="ECO:0000313" key="1">
    <source>
        <dbReference type="EMBL" id="EYC42044.1"/>
    </source>
</evidence>
<protein>
    <submittedName>
        <fullName evidence="1">Uncharacterized protein</fullName>
    </submittedName>
</protein>
<dbReference type="AlphaFoldDB" id="A0A016WQJ6"/>
<proteinExistence type="predicted"/>
<gene>
    <name evidence="1" type="primary">Acey_s0546.g3266</name>
    <name evidence="1" type="ORF">Y032_0546g3266</name>
</gene>